<dbReference type="RefSeq" id="WP_262168643.1">
    <property type="nucleotide sequence ID" value="NZ_CP104965.1"/>
</dbReference>
<evidence type="ECO:0000313" key="1">
    <source>
        <dbReference type="EMBL" id="UXN69931.1"/>
    </source>
</evidence>
<gene>
    <name evidence="1" type="ORF">N8A98_22430</name>
</gene>
<proteinExistence type="predicted"/>
<organism evidence="1 2">
    <name type="scientific">Devosia neptuniae</name>
    <dbReference type="NCBI Taxonomy" id="191302"/>
    <lineage>
        <taxon>Bacteria</taxon>
        <taxon>Pseudomonadati</taxon>
        <taxon>Pseudomonadota</taxon>
        <taxon>Alphaproteobacteria</taxon>
        <taxon>Hyphomicrobiales</taxon>
        <taxon>Devosiaceae</taxon>
        <taxon>Devosia</taxon>
    </lineage>
</organism>
<name>A0ABY6CCG8_9HYPH</name>
<dbReference type="EMBL" id="CP104965">
    <property type="protein sequence ID" value="UXN69931.1"/>
    <property type="molecule type" value="Genomic_DNA"/>
</dbReference>
<keyword evidence="2" id="KW-1185">Reference proteome</keyword>
<protein>
    <submittedName>
        <fullName evidence="1">Uncharacterized protein</fullName>
    </submittedName>
</protein>
<reference evidence="1 2" key="1">
    <citation type="submission" date="2022-09" db="EMBL/GenBank/DDBJ databases">
        <title>Interaction between co-microsymbionts with complementary sets of symbiotic genes in legume-rhizobium systems.</title>
        <authorList>
            <person name="Safronova V."/>
            <person name="Sazanova A."/>
            <person name="Afonin A."/>
            <person name="Chirak E."/>
        </authorList>
    </citation>
    <scope>NUCLEOTIDE SEQUENCE [LARGE SCALE GENOMIC DNA]</scope>
    <source>
        <strain evidence="1 2">A18/4-1</strain>
    </source>
</reference>
<evidence type="ECO:0000313" key="2">
    <source>
        <dbReference type="Proteomes" id="UP001061862"/>
    </source>
</evidence>
<sequence>MDTTKHSTEVLAGKGESALAILLAGLVASNRLYDRYEDLERAEKAQDHHFPANYFERASKEQIDIYYELLDVMPYFPATNLIEAAAQVGQAMNVISMAYDQLPEEPKEAEACFQKMEKTVSRLLHSAIRVMERDGAFSLAAMGLESIRGANLDPWADIEAVVSDLQKQGVK</sequence>
<dbReference type="Proteomes" id="UP001061862">
    <property type="component" value="Chromosome"/>
</dbReference>
<accession>A0ABY6CCG8</accession>